<dbReference type="CDD" id="cd02440">
    <property type="entry name" value="AdoMet_MTases"/>
    <property type="match status" value="1"/>
</dbReference>
<gene>
    <name evidence="1" type="ORF">SAMN02745123_01263</name>
</gene>
<dbReference type="PANTHER" id="PTHR43591:SF24">
    <property type="entry name" value="2-METHOXY-6-POLYPRENYL-1,4-BENZOQUINOL METHYLASE, MITOCHONDRIAL"/>
    <property type="match status" value="1"/>
</dbReference>
<accession>A0A1M6QXN4</accession>
<dbReference type="STRING" id="1121421.SAMN02745123_01263"/>
<organism evidence="1 2">
    <name type="scientific">Desulforamulus aeronauticus DSM 10349</name>
    <dbReference type="NCBI Taxonomy" id="1121421"/>
    <lineage>
        <taxon>Bacteria</taxon>
        <taxon>Bacillati</taxon>
        <taxon>Bacillota</taxon>
        <taxon>Clostridia</taxon>
        <taxon>Eubacteriales</taxon>
        <taxon>Peptococcaceae</taxon>
        <taxon>Desulforamulus</taxon>
    </lineage>
</organism>
<dbReference type="GO" id="GO:0032259">
    <property type="term" value="P:methylation"/>
    <property type="evidence" value="ECO:0007669"/>
    <property type="project" value="UniProtKB-KW"/>
</dbReference>
<keyword evidence="1" id="KW-0830">Ubiquinone</keyword>
<dbReference type="PANTHER" id="PTHR43591">
    <property type="entry name" value="METHYLTRANSFERASE"/>
    <property type="match status" value="1"/>
</dbReference>
<evidence type="ECO:0000313" key="2">
    <source>
        <dbReference type="Proteomes" id="UP000183997"/>
    </source>
</evidence>
<dbReference type="Pfam" id="PF01209">
    <property type="entry name" value="Ubie_methyltran"/>
    <property type="match status" value="1"/>
</dbReference>
<dbReference type="InterPro" id="IPR029063">
    <property type="entry name" value="SAM-dependent_MTases_sf"/>
</dbReference>
<reference evidence="2" key="1">
    <citation type="submission" date="2016-11" db="EMBL/GenBank/DDBJ databases">
        <authorList>
            <person name="Varghese N."/>
            <person name="Submissions S."/>
        </authorList>
    </citation>
    <scope>NUCLEOTIDE SEQUENCE [LARGE SCALE GENOMIC DNA]</scope>
    <source>
        <strain evidence="2">DSM 10349</strain>
    </source>
</reference>
<dbReference type="Gene3D" id="3.40.50.150">
    <property type="entry name" value="Vaccinia Virus protein VP39"/>
    <property type="match status" value="1"/>
</dbReference>
<dbReference type="SUPFAM" id="SSF53335">
    <property type="entry name" value="S-adenosyl-L-methionine-dependent methyltransferases"/>
    <property type="match status" value="1"/>
</dbReference>
<keyword evidence="1" id="KW-0808">Transferase</keyword>
<dbReference type="GO" id="GO:0008168">
    <property type="term" value="F:methyltransferase activity"/>
    <property type="evidence" value="ECO:0007669"/>
    <property type="project" value="UniProtKB-KW"/>
</dbReference>
<keyword evidence="2" id="KW-1185">Reference proteome</keyword>
<proteinExistence type="predicted"/>
<sequence length="191" mass="20903">MSHVFDAKKLAKLDNPRRKELIPQDQILSLLGVKAGEQVLDVGCGIGFLTLPAAKMVGDTGFVYGVDIQEGMLVEALDRSKQEKLFTIAWVLTHPDKITLPSASVDCAMLGMVAHEAPDLTQMLAECRRVLKQGGRIGVVEWNQTFTEMGPPLDHRLKPETLQDILIKLGFGETVVHDISLGVYLAVGTKK</sequence>
<keyword evidence="1" id="KW-0489">Methyltransferase</keyword>
<dbReference type="RefSeq" id="WP_072911949.1">
    <property type="nucleotide sequence ID" value="NZ_FRAR01000009.1"/>
</dbReference>
<dbReference type="OrthoDB" id="9784101at2"/>
<dbReference type="Proteomes" id="UP000183997">
    <property type="component" value="Unassembled WGS sequence"/>
</dbReference>
<protein>
    <submittedName>
        <fullName evidence="1">Ubiquinone/menaquinone biosynthesis C-methylase UbiE</fullName>
    </submittedName>
</protein>
<dbReference type="EMBL" id="FRAR01000009">
    <property type="protein sequence ID" value="SHK24883.1"/>
    <property type="molecule type" value="Genomic_DNA"/>
</dbReference>
<evidence type="ECO:0000313" key="1">
    <source>
        <dbReference type="EMBL" id="SHK24883.1"/>
    </source>
</evidence>
<name>A0A1M6QXN4_9FIRM</name>
<dbReference type="AlphaFoldDB" id="A0A1M6QXN4"/>